<accession>A0A1G6MBH1</accession>
<organism evidence="3 4">
    <name type="scientific">Succiniclasticum ruminis</name>
    <dbReference type="NCBI Taxonomy" id="40841"/>
    <lineage>
        <taxon>Bacteria</taxon>
        <taxon>Bacillati</taxon>
        <taxon>Bacillota</taxon>
        <taxon>Negativicutes</taxon>
        <taxon>Acidaminococcales</taxon>
        <taxon>Acidaminococcaceae</taxon>
        <taxon>Succiniclasticum</taxon>
    </lineage>
</organism>
<gene>
    <name evidence="3" type="ORF">SAMN04487864_10940</name>
</gene>
<reference evidence="4" key="1">
    <citation type="submission" date="2016-10" db="EMBL/GenBank/DDBJ databases">
        <authorList>
            <person name="Varghese N."/>
            <person name="Submissions S."/>
        </authorList>
    </citation>
    <scope>NUCLEOTIDE SEQUENCE [LARGE SCALE GENOMIC DNA]</scope>
    <source>
        <strain evidence="4">DSM 11005</strain>
    </source>
</reference>
<protein>
    <submittedName>
        <fullName evidence="3">Uncharacterized conserved protein YloU, alkaline shock protein (Asp23) family</fullName>
    </submittedName>
</protein>
<dbReference type="EMBL" id="FMYW01000009">
    <property type="protein sequence ID" value="SDC52800.1"/>
    <property type="molecule type" value="Genomic_DNA"/>
</dbReference>
<evidence type="ECO:0000313" key="4">
    <source>
        <dbReference type="Proteomes" id="UP000198943"/>
    </source>
</evidence>
<dbReference type="PANTHER" id="PTHR34297:SF2">
    <property type="entry name" value="ASP23_GLS24 FAMILY ENVELOPE STRESS RESPONSE PROTEIN"/>
    <property type="match status" value="1"/>
</dbReference>
<evidence type="ECO:0000256" key="2">
    <source>
        <dbReference type="SAM" id="MobiDB-lite"/>
    </source>
</evidence>
<name>A0A1G6MBH1_9FIRM</name>
<proteinExistence type="inferred from homology"/>
<evidence type="ECO:0000313" key="3">
    <source>
        <dbReference type="EMBL" id="SDC52800.1"/>
    </source>
</evidence>
<dbReference type="Proteomes" id="UP000198943">
    <property type="component" value="Unassembled WGS sequence"/>
</dbReference>
<feature type="region of interest" description="Disordered" evidence="2">
    <location>
        <begin position="1"/>
        <end position="22"/>
    </location>
</feature>
<dbReference type="InterPro" id="IPR005531">
    <property type="entry name" value="Asp23"/>
</dbReference>
<sequence>MADEKGKKPYPNQPDMDSQAEEEEDLGYIELADDVIAIVASLAALDVHGVVSMSTGFREGISNFLGKKSLAKGVRVKVTGRSCRVAVYVTVEYGCNIPEVAMKLQKKVKSAIDEMTEYTAEFVDVHIEGVRRREKSELEISFNNPEEGKPGSIFN</sequence>
<dbReference type="PANTHER" id="PTHR34297">
    <property type="entry name" value="HYPOTHETICAL CYTOSOLIC PROTEIN-RELATED"/>
    <property type="match status" value="1"/>
</dbReference>
<dbReference type="RefSeq" id="WP_176760468.1">
    <property type="nucleotide sequence ID" value="NZ_FMYW01000009.1"/>
</dbReference>
<comment type="similarity">
    <text evidence="1">Belongs to the asp23 family.</text>
</comment>
<dbReference type="Pfam" id="PF03780">
    <property type="entry name" value="Asp23"/>
    <property type="match status" value="1"/>
</dbReference>
<dbReference type="AlphaFoldDB" id="A0A1G6MBH1"/>
<keyword evidence="4" id="KW-1185">Reference proteome</keyword>
<evidence type="ECO:0000256" key="1">
    <source>
        <dbReference type="ARBA" id="ARBA00005721"/>
    </source>
</evidence>